<gene>
    <name evidence="1" type="ORF">O181_114050</name>
</gene>
<accession>A0A9Q3K3P6</accession>
<feature type="non-terminal residue" evidence="1">
    <location>
        <position position="1"/>
    </location>
</feature>
<sequence>FFQINYFFIQISSLSVQPPLTALQQHLPSAQSSTTTITLPIPFHPPLILEPPTNAPGRFQALGLQKRSESIWNKFRRPPELIPN</sequence>
<dbReference type="Proteomes" id="UP000765509">
    <property type="component" value="Unassembled WGS sequence"/>
</dbReference>
<dbReference type="AlphaFoldDB" id="A0A9Q3K3P6"/>
<keyword evidence="2" id="KW-1185">Reference proteome</keyword>
<reference evidence="1" key="1">
    <citation type="submission" date="2021-03" db="EMBL/GenBank/DDBJ databases">
        <title>Draft genome sequence of rust myrtle Austropuccinia psidii MF-1, a brazilian biotype.</title>
        <authorList>
            <person name="Quecine M.C."/>
            <person name="Pachon D.M.R."/>
            <person name="Bonatelli M.L."/>
            <person name="Correr F.H."/>
            <person name="Franceschini L.M."/>
            <person name="Leite T.F."/>
            <person name="Margarido G.R.A."/>
            <person name="Almeida C.A."/>
            <person name="Ferrarezi J.A."/>
            <person name="Labate C.A."/>
        </authorList>
    </citation>
    <scope>NUCLEOTIDE SEQUENCE</scope>
    <source>
        <strain evidence="1">MF-1</strain>
    </source>
</reference>
<dbReference type="EMBL" id="AVOT02093986">
    <property type="protein sequence ID" value="MBW0574335.1"/>
    <property type="molecule type" value="Genomic_DNA"/>
</dbReference>
<organism evidence="1 2">
    <name type="scientific">Austropuccinia psidii MF-1</name>
    <dbReference type="NCBI Taxonomy" id="1389203"/>
    <lineage>
        <taxon>Eukaryota</taxon>
        <taxon>Fungi</taxon>
        <taxon>Dikarya</taxon>
        <taxon>Basidiomycota</taxon>
        <taxon>Pucciniomycotina</taxon>
        <taxon>Pucciniomycetes</taxon>
        <taxon>Pucciniales</taxon>
        <taxon>Sphaerophragmiaceae</taxon>
        <taxon>Austropuccinia</taxon>
    </lineage>
</organism>
<name>A0A9Q3K3P6_9BASI</name>
<protein>
    <submittedName>
        <fullName evidence="1">Uncharacterized protein</fullName>
    </submittedName>
</protein>
<evidence type="ECO:0000313" key="2">
    <source>
        <dbReference type="Proteomes" id="UP000765509"/>
    </source>
</evidence>
<comment type="caution">
    <text evidence="1">The sequence shown here is derived from an EMBL/GenBank/DDBJ whole genome shotgun (WGS) entry which is preliminary data.</text>
</comment>
<evidence type="ECO:0000313" key="1">
    <source>
        <dbReference type="EMBL" id="MBW0574335.1"/>
    </source>
</evidence>
<proteinExistence type="predicted"/>